<gene>
    <name evidence="10" type="ORF">NDK43_19735</name>
</gene>
<comment type="subcellular location">
    <subcellularLocation>
        <location evidence="1">Cell inner membrane</location>
        <topology evidence="1">Multi-pass membrane protein</topology>
    </subcellularLocation>
    <subcellularLocation>
        <location evidence="8">Cell membrane</location>
        <topology evidence="8">Multi-pass membrane protein</topology>
    </subcellularLocation>
</comment>
<evidence type="ECO:0000256" key="8">
    <source>
        <dbReference type="RuleBase" id="RU363032"/>
    </source>
</evidence>
<feature type="transmembrane region" description="Helical" evidence="8">
    <location>
        <begin position="310"/>
        <end position="328"/>
    </location>
</feature>
<feature type="transmembrane region" description="Helical" evidence="8">
    <location>
        <begin position="79"/>
        <end position="104"/>
    </location>
</feature>
<keyword evidence="3" id="KW-1003">Cell membrane</keyword>
<feature type="transmembrane region" description="Helical" evidence="8">
    <location>
        <begin position="548"/>
        <end position="572"/>
    </location>
</feature>
<feature type="transmembrane region" description="Helical" evidence="8">
    <location>
        <begin position="374"/>
        <end position="394"/>
    </location>
</feature>
<dbReference type="InterPro" id="IPR035906">
    <property type="entry name" value="MetI-like_sf"/>
</dbReference>
<feature type="transmembrane region" description="Helical" evidence="8">
    <location>
        <begin position="21"/>
        <end position="42"/>
    </location>
</feature>
<dbReference type="EMBL" id="JAMQCR010000001">
    <property type="protein sequence ID" value="MCM2534186.1"/>
    <property type="molecule type" value="Genomic_DNA"/>
</dbReference>
<evidence type="ECO:0000256" key="5">
    <source>
        <dbReference type="ARBA" id="ARBA00022692"/>
    </source>
</evidence>
<dbReference type="PROSITE" id="PS50928">
    <property type="entry name" value="ABC_TM1"/>
    <property type="match status" value="2"/>
</dbReference>
<proteinExistence type="inferred from homology"/>
<keyword evidence="11" id="KW-1185">Reference proteome</keyword>
<evidence type="ECO:0000256" key="3">
    <source>
        <dbReference type="ARBA" id="ARBA00022475"/>
    </source>
</evidence>
<feature type="domain" description="ABC transmembrane type-1" evidence="9">
    <location>
        <begin position="80"/>
        <end position="285"/>
    </location>
</feature>
<dbReference type="SUPFAM" id="SSF161098">
    <property type="entry name" value="MetI-like"/>
    <property type="match status" value="2"/>
</dbReference>
<feature type="domain" description="ABC transmembrane type-1" evidence="9">
    <location>
        <begin position="370"/>
        <end position="565"/>
    </location>
</feature>
<evidence type="ECO:0000259" key="9">
    <source>
        <dbReference type="PROSITE" id="PS50928"/>
    </source>
</evidence>
<feature type="transmembrane region" description="Helical" evidence="8">
    <location>
        <begin position="406"/>
        <end position="429"/>
    </location>
</feature>
<evidence type="ECO:0000256" key="4">
    <source>
        <dbReference type="ARBA" id="ARBA00022519"/>
    </source>
</evidence>
<feature type="transmembrane region" description="Helical" evidence="8">
    <location>
        <begin position="435"/>
        <end position="454"/>
    </location>
</feature>
<evidence type="ECO:0000256" key="6">
    <source>
        <dbReference type="ARBA" id="ARBA00022989"/>
    </source>
</evidence>
<evidence type="ECO:0000256" key="1">
    <source>
        <dbReference type="ARBA" id="ARBA00004429"/>
    </source>
</evidence>
<sequence>MTLRLGSPKTLFKSKRKSARFQFPMLTWPSILVLLSLVAYPLGSILLQSVFPQLFDKGFQPFSFQSFGTIFKDSYTYQAIVNAFIFGGGTAILASIMGTFFAILVHRKWVYGGKVVGLFIWIIFFTPSYLVAEGWVLMLQDKGVLCELFHLPDGTFKWFFTPVGLIAAMAFRLFPVVYLSVRSGLERLGSDFEEAARTQGASHFRVWMKIIIPLLFPAILAGATLAFAESVSDFGFASAIVPQAHIPMLTYSIYTSLSQMPVNYSQVGALSFVLIAVIALSLLSQRWILGRGSYSIIQNQIRPNRIERSPSAIWTTVAYFLLLLVYALPISGEVITSFFKNSSDGFIASNWTLAHYQSAIQSGSDSYLAILRSLGLSTLTALTVTILGIGLAFVIHQKSGIETKILYVLTMSTLAIPGIVLAAGFVFAYNAPYLIPLHLNFYGTLFCLYLAYVAGSLPNSIRLQIAAITQVSPTLLQAGQIHGASLFRVFRKILFPLVSSTTISTLFLIFSHIMFELPSSELLYPPDQMVLPVVITKSYTELKVEDGAALTVLSIGVVLVCYCLGQPFIYALKKASKKLSMRAIQLQPVPMEASYPMQKEREIAE</sequence>
<feature type="transmembrane region" description="Helical" evidence="8">
    <location>
        <begin position="206"/>
        <end position="228"/>
    </location>
</feature>
<comment type="caution">
    <text evidence="10">The sequence shown here is derived from an EMBL/GenBank/DDBJ whole genome shotgun (WGS) entry which is preliminary data.</text>
</comment>
<dbReference type="Pfam" id="PF00528">
    <property type="entry name" value="BPD_transp_1"/>
    <property type="match status" value="2"/>
</dbReference>
<keyword evidence="6 8" id="KW-1133">Transmembrane helix</keyword>
<accession>A0ABT0WD03</accession>
<dbReference type="InterPro" id="IPR000515">
    <property type="entry name" value="MetI-like"/>
</dbReference>
<comment type="similarity">
    <text evidence="8">Belongs to the binding-protein-dependent transport system permease family.</text>
</comment>
<dbReference type="PANTHER" id="PTHR43357:SF4">
    <property type="entry name" value="INNER MEMBRANE ABC TRANSPORTER PERMEASE PROTEIN YDCV"/>
    <property type="match status" value="1"/>
</dbReference>
<dbReference type="PANTHER" id="PTHR43357">
    <property type="entry name" value="INNER MEMBRANE ABC TRANSPORTER PERMEASE PROTEIN YDCV"/>
    <property type="match status" value="1"/>
</dbReference>
<keyword evidence="4" id="KW-0997">Cell inner membrane</keyword>
<keyword evidence="2 8" id="KW-0813">Transport</keyword>
<organism evidence="10 11">
    <name type="scientific">Neobacillus pocheonensis</name>
    <dbReference type="NCBI Taxonomy" id="363869"/>
    <lineage>
        <taxon>Bacteria</taxon>
        <taxon>Bacillati</taxon>
        <taxon>Bacillota</taxon>
        <taxon>Bacilli</taxon>
        <taxon>Bacillales</taxon>
        <taxon>Bacillaceae</taxon>
        <taxon>Neobacillus</taxon>
    </lineage>
</organism>
<dbReference type="Proteomes" id="UP001523262">
    <property type="component" value="Unassembled WGS sequence"/>
</dbReference>
<dbReference type="CDD" id="cd06261">
    <property type="entry name" value="TM_PBP2"/>
    <property type="match status" value="2"/>
</dbReference>
<dbReference type="Gene3D" id="1.10.3720.10">
    <property type="entry name" value="MetI-like"/>
    <property type="match status" value="2"/>
</dbReference>
<name>A0ABT0WD03_9BACI</name>
<keyword evidence="7 8" id="KW-0472">Membrane</keyword>
<keyword evidence="5 8" id="KW-0812">Transmembrane</keyword>
<evidence type="ECO:0000313" key="11">
    <source>
        <dbReference type="Proteomes" id="UP001523262"/>
    </source>
</evidence>
<evidence type="ECO:0000256" key="7">
    <source>
        <dbReference type="ARBA" id="ARBA00023136"/>
    </source>
</evidence>
<evidence type="ECO:0000313" key="10">
    <source>
        <dbReference type="EMBL" id="MCM2534186.1"/>
    </source>
</evidence>
<reference evidence="10 11" key="1">
    <citation type="submission" date="2022-06" db="EMBL/GenBank/DDBJ databases">
        <authorList>
            <person name="Jeon C.O."/>
        </authorList>
    </citation>
    <scope>NUCLEOTIDE SEQUENCE [LARGE SCALE GENOMIC DNA]</scope>
    <source>
        <strain evidence="10 11">KCTC 13943</strain>
    </source>
</reference>
<feature type="transmembrane region" description="Helical" evidence="8">
    <location>
        <begin position="116"/>
        <end position="138"/>
    </location>
</feature>
<feature type="transmembrane region" description="Helical" evidence="8">
    <location>
        <begin position="267"/>
        <end position="289"/>
    </location>
</feature>
<feature type="transmembrane region" description="Helical" evidence="8">
    <location>
        <begin position="493"/>
        <end position="515"/>
    </location>
</feature>
<protein>
    <submittedName>
        <fullName evidence="10">Iron ABC transporter permease</fullName>
    </submittedName>
</protein>
<feature type="transmembrane region" description="Helical" evidence="8">
    <location>
        <begin position="158"/>
        <end position="181"/>
    </location>
</feature>
<evidence type="ECO:0000256" key="2">
    <source>
        <dbReference type="ARBA" id="ARBA00022448"/>
    </source>
</evidence>